<reference evidence="3 4" key="1">
    <citation type="submission" date="2017-10" db="EMBL/GenBank/DDBJ databases">
        <authorList>
            <consortium name="Urmite Genomes"/>
        </authorList>
    </citation>
    <scope>NUCLEOTIDE SEQUENCE [LARGE SCALE GENOMIC DNA]</scope>
    <source>
        <strain evidence="3 4">FB-527</strain>
    </source>
</reference>
<dbReference type="Proteomes" id="UP000554965">
    <property type="component" value="Unassembled WGS sequence"/>
</dbReference>
<dbReference type="RefSeq" id="WP_186243190.1">
    <property type="nucleotide sequence ID" value="NZ_OCTY01000002.1"/>
</dbReference>
<comment type="caution">
    <text evidence="3">The sequence shown here is derived from an EMBL/GenBank/DDBJ whole genome shotgun (WGS) entry which is preliminary data.</text>
</comment>
<keyword evidence="2" id="KW-0812">Transmembrane</keyword>
<evidence type="ECO:0000256" key="2">
    <source>
        <dbReference type="SAM" id="Phobius"/>
    </source>
</evidence>
<keyword evidence="2" id="KW-1133">Transmembrane helix</keyword>
<feature type="transmembrane region" description="Helical" evidence="2">
    <location>
        <begin position="84"/>
        <end position="100"/>
    </location>
</feature>
<protein>
    <submittedName>
        <fullName evidence="3">Uncharacterized protein</fullName>
    </submittedName>
</protein>
<organism evidence="3 4">
    <name type="scientific">Mycobacterium simulans</name>
    <dbReference type="NCBI Taxonomy" id="627089"/>
    <lineage>
        <taxon>Bacteria</taxon>
        <taxon>Bacillati</taxon>
        <taxon>Actinomycetota</taxon>
        <taxon>Actinomycetes</taxon>
        <taxon>Mycobacteriales</taxon>
        <taxon>Mycobacteriaceae</taxon>
        <taxon>Mycobacterium</taxon>
    </lineage>
</organism>
<evidence type="ECO:0000256" key="1">
    <source>
        <dbReference type="SAM" id="MobiDB-lite"/>
    </source>
</evidence>
<evidence type="ECO:0000313" key="3">
    <source>
        <dbReference type="EMBL" id="SOJ55315.1"/>
    </source>
</evidence>
<feature type="transmembrane region" description="Helical" evidence="2">
    <location>
        <begin position="62"/>
        <end position="79"/>
    </location>
</feature>
<sequence length="169" mass="18563">MAERVLAPDGSAWTVRRRWWPWRRVLSLRAIWYSTGEDDKPSGGDDEALSTESVQPESSSNPVVHAILVVLAAVIWLVAQAGKAALIVLAAVIVMLLALIDFVLQVLVMPLVLLARTCGVMSWPVQIDREKRYFRTEHVRGFGAAAALCDELEAQIQRGALQPNPTPPA</sequence>
<name>A0A7Z7IKM5_9MYCO</name>
<dbReference type="EMBL" id="OCTY01000002">
    <property type="protein sequence ID" value="SOJ55315.1"/>
    <property type="molecule type" value="Genomic_DNA"/>
</dbReference>
<evidence type="ECO:0000313" key="4">
    <source>
        <dbReference type="Proteomes" id="UP000554965"/>
    </source>
</evidence>
<proteinExistence type="predicted"/>
<dbReference type="AlphaFoldDB" id="A0A7Z7IKM5"/>
<gene>
    <name evidence="3" type="ORF">MSIMFB_02804</name>
</gene>
<feature type="region of interest" description="Disordered" evidence="1">
    <location>
        <begin position="37"/>
        <end position="58"/>
    </location>
</feature>
<keyword evidence="4" id="KW-1185">Reference proteome</keyword>
<accession>A0A7Z7IKM5</accession>
<keyword evidence="2" id="KW-0472">Membrane</keyword>